<dbReference type="PANTHER" id="PTHR12526:SF625">
    <property type="entry name" value="PHOSPHATIDYLINOSITOL GLYCAN-CLASS A"/>
    <property type="match status" value="1"/>
</dbReference>
<protein>
    <submittedName>
        <fullName evidence="2">Glycosyltransferase</fullName>
    </submittedName>
</protein>
<proteinExistence type="predicted"/>
<dbReference type="PANTHER" id="PTHR12526">
    <property type="entry name" value="GLYCOSYLTRANSFERASE"/>
    <property type="match status" value="1"/>
</dbReference>
<dbReference type="Gene3D" id="3.40.50.2000">
    <property type="entry name" value="Glycogen Phosphorylase B"/>
    <property type="match status" value="2"/>
</dbReference>
<organism evidence="2 3">
    <name type="scientific">Pyrobaculum oguniense (strain DSM 13380 / JCM 10595 / TE7)</name>
    <dbReference type="NCBI Taxonomy" id="698757"/>
    <lineage>
        <taxon>Archaea</taxon>
        <taxon>Thermoproteota</taxon>
        <taxon>Thermoprotei</taxon>
        <taxon>Thermoproteales</taxon>
        <taxon>Thermoproteaceae</taxon>
        <taxon>Pyrobaculum</taxon>
    </lineage>
</organism>
<evidence type="ECO:0000259" key="1">
    <source>
        <dbReference type="Pfam" id="PF00534"/>
    </source>
</evidence>
<dbReference type="CDD" id="cd03801">
    <property type="entry name" value="GT4_PimA-like"/>
    <property type="match status" value="1"/>
</dbReference>
<gene>
    <name evidence="2" type="ordered locus">Pogu_2028</name>
</gene>
<reference evidence="2 3" key="1">
    <citation type="journal article" date="2012" name="Stand. Genomic Sci.">
        <title>Complete genome sequence of Pyrobaculum oguniense.</title>
        <authorList>
            <person name="Bernick D.L."/>
            <person name="Karplus K."/>
            <person name="Lui L.M."/>
            <person name="Coker J.K."/>
            <person name="Murphy J.N."/>
            <person name="Chan P.P."/>
            <person name="Cozen A.E."/>
            <person name="Lowe T.M."/>
        </authorList>
    </citation>
    <scope>NUCLEOTIDE SEQUENCE [LARGE SCALE GENOMIC DNA]</scope>
    <source>
        <strain evidence="2 3">TE7</strain>
    </source>
</reference>
<dbReference type="InterPro" id="IPR001296">
    <property type="entry name" value="Glyco_trans_1"/>
</dbReference>
<sequence length="392" mass="43912">MICIFSPAGSLTGGTYRSLRSALGFPEEAYRLYMPQDVKQNLTREITTYLGPHSVLLNIVKKAIETEPLSQCAGNRDCYVKYGKKLAKKLGKDGCDFVYIPHEHPYIPAGFPRQFRWTMLLQVTPVVGSLSVEEGRGFILYWKNVRGVNRMPIVKALRGYLRLLSYKKLLERNKTLAVSKSIPYELQLLGVRGDIVILNPGVGVDPCPATNVPERRYDLVFFARITPEKGIYDFLQAVKKLQRIKPGLKALAMGFAAREEAIRVTEVAKRLGVDIEFRFNLERGEALAYLAQSKVMVYPTRADAFPLVVLESLSCGTPVVAYSIPAIRLNFNTEAVVRVRPGNLDEVVSATLATLENFDALSRIGRNFVANFTWDNVSADEWAKVEAIQKES</sequence>
<dbReference type="Pfam" id="PF00534">
    <property type="entry name" value="Glycos_transf_1"/>
    <property type="match status" value="1"/>
</dbReference>
<dbReference type="SUPFAM" id="SSF53756">
    <property type="entry name" value="UDP-Glycosyltransferase/glycogen phosphorylase"/>
    <property type="match status" value="1"/>
</dbReference>
<evidence type="ECO:0000313" key="2">
    <source>
        <dbReference type="EMBL" id="AFA40055.1"/>
    </source>
</evidence>
<dbReference type="KEGG" id="pog:Pogu_2028"/>
<dbReference type="GO" id="GO:0016757">
    <property type="term" value="F:glycosyltransferase activity"/>
    <property type="evidence" value="ECO:0007669"/>
    <property type="project" value="InterPro"/>
</dbReference>
<dbReference type="eggNOG" id="arCOG01417">
    <property type="taxonomic scope" value="Archaea"/>
</dbReference>
<name>H6QB58_PYROT</name>
<evidence type="ECO:0000313" key="3">
    <source>
        <dbReference type="Proteomes" id="UP000009062"/>
    </source>
</evidence>
<dbReference type="Proteomes" id="UP000009062">
    <property type="component" value="Chromosome"/>
</dbReference>
<dbReference type="STRING" id="698757.Pogu_2028"/>
<dbReference type="EMBL" id="CP003316">
    <property type="protein sequence ID" value="AFA40055.1"/>
    <property type="molecule type" value="Genomic_DNA"/>
</dbReference>
<feature type="domain" description="Glycosyl transferase family 1" evidence="1">
    <location>
        <begin position="211"/>
        <end position="328"/>
    </location>
</feature>
<dbReference type="AlphaFoldDB" id="H6QB58"/>
<keyword evidence="3" id="KW-1185">Reference proteome</keyword>
<dbReference type="HOGENOM" id="CLU_658250_0_0_2"/>
<accession>H6QB58</accession>